<name>A0ABX7RE25_9GAMM</name>
<proteinExistence type="predicted"/>
<organism evidence="1 2">
    <name type="scientific">Lysobacter arenosi</name>
    <dbReference type="NCBI Taxonomy" id="2795387"/>
    <lineage>
        <taxon>Bacteria</taxon>
        <taxon>Pseudomonadati</taxon>
        <taxon>Pseudomonadota</taxon>
        <taxon>Gammaproteobacteria</taxon>
        <taxon>Lysobacterales</taxon>
        <taxon>Lysobacteraceae</taxon>
        <taxon>Lysobacter</taxon>
    </lineage>
</organism>
<dbReference type="Proteomes" id="UP000663400">
    <property type="component" value="Chromosome"/>
</dbReference>
<dbReference type="RefSeq" id="WP_200604456.1">
    <property type="nucleotide sequence ID" value="NZ_CP071517.1"/>
</dbReference>
<gene>
    <name evidence="1" type="ORF">HIV01_001140</name>
</gene>
<keyword evidence="2" id="KW-1185">Reference proteome</keyword>
<protein>
    <recommendedName>
        <fullName evidence="3">DUF4222 domain-containing protein</fullName>
    </recommendedName>
</protein>
<evidence type="ECO:0008006" key="3">
    <source>
        <dbReference type="Google" id="ProtNLM"/>
    </source>
</evidence>
<dbReference type="EMBL" id="CP071517">
    <property type="protein sequence ID" value="QSX75207.1"/>
    <property type="molecule type" value="Genomic_DNA"/>
</dbReference>
<evidence type="ECO:0000313" key="2">
    <source>
        <dbReference type="Proteomes" id="UP000663400"/>
    </source>
</evidence>
<sequence length="77" mass="8748">MQNEVLLDGDSLFVKVIDGRRHVIRIGAAVGTVAFTGPEYFYDLESKYSASELRWMENRFLAHKKRMMLELAGAAAR</sequence>
<accession>A0ABX7RE25</accession>
<reference evidence="1 2" key="1">
    <citation type="submission" date="2021-02" db="EMBL/GenBank/DDBJ databases">
        <title>Lysobacter arenosi sp. nov., isolated from soil of gangwondo yeongwol, south Korea.</title>
        <authorList>
            <person name="Kim K.R."/>
            <person name="Kim K.H."/>
            <person name="Jeon C.O."/>
        </authorList>
    </citation>
    <scope>NUCLEOTIDE SEQUENCE [LARGE SCALE GENOMIC DNA]</scope>
    <source>
        <strain evidence="1 2">R7</strain>
    </source>
</reference>
<evidence type="ECO:0000313" key="1">
    <source>
        <dbReference type="EMBL" id="QSX75207.1"/>
    </source>
</evidence>